<keyword evidence="2" id="KW-1185">Reference proteome</keyword>
<evidence type="ECO:0000313" key="2">
    <source>
        <dbReference type="Proteomes" id="UP000053257"/>
    </source>
</evidence>
<accession>A0A0C3SEC5</accession>
<sequence length="404" mass="44428">MLHPIQASDAIGRVAGLSCSAPTALGCRSSSLCPSHAKQPRIVNDLIPIILESNDHWWPKDLQRLALVSPSWVGPIRRRLYDCPKLQTFRAFTLFVNAVTANPHLLPLIQGLELRPSVEDGFAVSDQDMASLGFLLTLKGLRTVTLGGELAVHSERFIHMMTDTRTISSLHIDGSDILRRCGGMTTPHIPSLSWDDSIAFRFSRSLRSLRLTNLHLSLADSAIPYGMRVHSLTLEEVSVDAGFIDDLLHESWEHLKHLDISSSTPQTSDDMVASLLECCENLESLSYEGCGGATHGEFLEEDLPGLTALKQLRLYDIDINEQSLALVAQTCRGLTELSVLGRMLRLPAQGWVQFLKSGALPALRVLQTPPGNNQPPAGFFRWPQQTCNDLRSACDARGVCLSHA</sequence>
<dbReference type="OrthoDB" id="3251638at2759"/>
<evidence type="ECO:0008006" key="3">
    <source>
        <dbReference type="Google" id="ProtNLM"/>
    </source>
</evidence>
<dbReference type="EMBL" id="KN840439">
    <property type="protein sequence ID" value="KIP12622.1"/>
    <property type="molecule type" value="Genomic_DNA"/>
</dbReference>
<dbReference type="SUPFAM" id="SSF52047">
    <property type="entry name" value="RNI-like"/>
    <property type="match status" value="1"/>
</dbReference>
<reference evidence="1 2" key="1">
    <citation type="journal article" date="2014" name="PLoS Genet.">
        <title>Analysis of the Phlebiopsis gigantea genome, transcriptome and secretome provides insight into its pioneer colonization strategies of wood.</title>
        <authorList>
            <person name="Hori C."/>
            <person name="Ishida T."/>
            <person name="Igarashi K."/>
            <person name="Samejima M."/>
            <person name="Suzuki H."/>
            <person name="Master E."/>
            <person name="Ferreira P."/>
            <person name="Ruiz-Duenas F.J."/>
            <person name="Held B."/>
            <person name="Canessa P."/>
            <person name="Larrondo L.F."/>
            <person name="Schmoll M."/>
            <person name="Druzhinina I.S."/>
            <person name="Kubicek C.P."/>
            <person name="Gaskell J.A."/>
            <person name="Kersten P."/>
            <person name="St John F."/>
            <person name="Glasner J."/>
            <person name="Sabat G."/>
            <person name="Splinter BonDurant S."/>
            <person name="Syed K."/>
            <person name="Yadav J."/>
            <person name="Mgbeahuruike A.C."/>
            <person name="Kovalchuk A."/>
            <person name="Asiegbu F.O."/>
            <person name="Lackner G."/>
            <person name="Hoffmeister D."/>
            <person name="Rencoret J."/>
            <person name="Gutierrez A."/>
            <person name="Sun H."/>
            <person name="Lindquist E."/>
            <person name="Barry K."/>
            <person name="Riley R."/>
            <person name="Grigoriev I.V."/>
            <person name="Henrissat B."/>
            <person name="Kues U."/>
            <person name="Berka R.M."/>
            <person name="Martinez A.T."/>
            <person name="Covert S.F."/>
            <person name="Blanchette R.A."/>
            <person name="Cullen D."/>
        </authorList>
    </citation>
    <scope>NUCLEOTIDE SEQUENCE [LARGE SCALE GENOMIC DNA]</scope>
    <source>
        <strain evidence="1 2">11061_1 CR5-6</strain>
    </source>
</reference>
<dbReference type="AlphaFoldDB" id="A0A0C3SEC5"/>
<name>A0A0C3SEC5_PHLG1</name>
<protein>
    <recommendedName>
        <fullName evidence="3">F-box domain-containing protein</fullName>
    </recommendedName>
</protein>
<proteinExistence type="predicted"/>
<dbReference type="InterPro" id="IPR032675">
    <property type="entry name" value="LRR_dom_sf"/>
</dbReference>
<dbReference type="STRING" id="745531.A0A0C3SEC5"/>
<dbReference type="HOGENOM" id="CLU_735912_0_0_1"/>
<evidence type="ECO:0000313" key="1">
    <source>
        <dbReference type="EMBL" id="KIP12622.1"/>
    </source>
</evidence>
<dbReference type="Proteomes" id="UP000053257">
    <property type="component" value="Unassembled WGS sequence"/>
</dbReference>
<dbReference type="Gene3D" id="3.80.10.10">
    <property type="entry name" value="Ribonuclease Inhibitor"/>
    <property type="match status" value="1"/>
</dbReference>
<organism evidence="1 2">
    <name type="scientific">Phlebiopsis gigantea (strain 11061_1 CR5-6)</name>
    <name type="common">White-rot fungus</name>
    <name type="synonym">Peniophora gigantea</name>
    <dbReference type="NCBI Taxonomy" id="745531"/>
    <lineage>
        <taxon>Eukaryota</taxon>
        <taxon>Fungi</taxon>
        <taxon>Dikarya</taxon>
        <taxon>Basidiomycota</taxon>
        <taxon>Agaricomycotina</taxon>
        <taxon>Agaricomycetes</taxon>
        <taxon>Polyporales</taxon>
        <taxon>Phanerochaetaceae</taxon>
        <taxon>Phlebiopsis</taxon>
    </lineage>
</organism>
<gene>
    <name evidence="1" type="ORF">PHLGIDRAFT_32865</name>
</gene>